<dbReference type="EMBL" id="JAWDGP010004964">
    <property type="protein sequence ID" value="KAK3760668.1"/>
    <property type="molecule type" value="Genomic_DNA"/>
</dbReference>
<sequence>MEEPLQPARARLARMSLHNQRRVTSPARARRMLSRPAAGAWHCGRARDGRKEAAPLLSLFHHRSIRDSWSLLPGSSDRR</sequence>
<proteinExistence type="predicted"/>
<evidence type="ECO:0000313" key="2">
    <source>
        <dbReference type="EMBL" id="KAK3760668.1"/>
    </source>
</evidence>
<name>A0AAE0Z0Q0_9GAST</name>
<evidence type="ECO:0000256" key="1">
    <source>
        <dbReference type="SAM" id="MobiDB-lite"/>
    </source>
</evidence>
<dbReference type="Proteomes" id="UP001283361">
    <property type="component" value="Unassembled WGS sequence"/>
</dbReference>
<dbReference type="AlphaFoldDB" id="A0AAE0Z0Q0"/>
<keyword evidence="3" id="KW-1185">Reference proteome</keyword>
<feature type="region of interest" description="Disordered" evidence="1">
    <location>
        <begin position="13"/>
        <end position="38"/>
    </location>
</feature>
<protein>
    <submittedName>
        <fullName evidence="2">Uncharacterized protein</fullName>
    </submittedName>
</protein>
<organism evidence="2 3">
    <name type="scientific">Elysia crispata</name>
    <name type="common">lettuce slug</name>
    <dbReference type="NCBI Taxonomy" id="231223"/>
    <lineage>
        <taxon>Eukaryota</taxon>
        <taxon>Metazoa</taxon>
        <taxon>Spiralia</taxon>
        <taxon>Lophotrochozoa</taxon>
        <taxon>Mollusca</taxon>
        <taxon>Gastropoda</taxon>
        <taxon>Heterobranchia</taxon>
        <taxon>Euthyneura</taxon>
        <taxon>Panpulmonata</taxon>
        <taxon>Sacoglossa</taxon>
        <taxon>Placobranchoidea</taxon>
        <taxon>Plakobranchidae</taxon>
        <taxon>Elysia</taxon>
    </lineage>
</organism>
<reference evidence="2" key="1">
    <citation type="journal article" date="2023" name="G3 (Bethesda)">
        <title>A reference genome for the long-term kleptoplast-retaining sea slug Elysia crispata morphotype clarki.</title>
        <authorList>
            <person name="Eastman K.E."/>
            <person name="Pendleton A.L."/>
            <person name="Shaikh M.A."/>
            <person name="Suttiyut T."/>
            <person name="Ogas R."/>
            <person name="Tomko P."/>
            <person name="Gavelis G."/>
            <person name="Widhalm J.R."/>
            <person name="Wisecaver J.H."/>
        </authorList>
    </citation>
    <scope>NUCLEOTIDE SEQUENCE</scope>
    <source>
        <strain evidence="2">ECLA1</strain>
    </source>
</reference>
<accession>A0AAE0Z0Q0</accession>
<evidence type="ECO:0000313" key="3">
    <source>
        <dbReference type="Proteomes" id="UP001283361"/>
    </source>
</evidence>
<comment type="caution">
    <text evidence="2">The sequence shown here is derived from an EMBL/GenBank/DDBJ whole genome shotgun (WGS) entry which is preliminary data.</text>
</comment>
<gene>
    <name evidence="2" type="ORF">RRG08_010641</name>
</gene>